<gene>
    <name evidence="14" type="ORF">CCAE0312_LOCUS1510</name>
</gene>
<evidence type="ECO:0000256" key="11">
    <source>
        <dbReference type="PROSITE-ProRule" id="PRU00042"/>
    </source>
</evidence>
<keyword evidence="3" id="KW-0479">Metal-binding</keyword>
<evidence type="ECO:0000256" key="6">
    <source>
        <dbReference type="ARBA" id="ARBA00022833"/>
    </source>
</evidence>
<dbReference type="GO" id="GO:0000978">
    <property type="term" value="F:RNA polymerase II cis-regulatory region sequence-specific DNA binding"/>
    <property type="evidence" value="ECO:0007669"/>
    <property type="project" value="TreeGrafter"/>
</dbReference>
<dbReference type="InterPro" id="IPR013087">
    <property type="entry name" value="Znf_C2H2_type"/>
</dbReference>
<name>A0A7S1XBS7_9RHOD</name>
<dbReference type="PANTHER" id="PTHR24388:SF96">
    <property type="entry name" value="GENE, 32687-RELATED"/>
    <property type="match status" value="1"/>
</dbReference>
<dbReference type="GO" id="GO:0005634">
    <property type="term" value="C:nucleus"/>
    <property type="evidence" value="ECO:0007669"/>
    <property type="project" value="UniProtKB-SubCell"/>
</dbReference>
<sequence>MGRVNRGAYQLKSSDRGDWGSQTLVRVLIHDICKLPPPRKPRAGSFVLPSFSTALVELRIRRHDCERVSDRCPERGSRGLLMAEKSSDSRRIRVENLLSEEDDPQHNESQEIRSPGERVHPRISEQQTDARVHFSQKRKSPEQGAPERPQIPCTLCERRFTNDSNLRRHVRQIHEGRKPYGCQYCEYQCSNSSDLAKHTRRCVNHWAPLDRFSTPWES</sequence>
<evidence type="ECO:0000256" key="8">
    <source>
        <dbReference type="ARBA" id="ARBA00023125"/>
    </source>
</evidence>
<dbReference type="GO" id="GO:0008270">
    <property type="term" value="F:zinc ion binding"/>
    <property type="evidence" value="ECO:0007669"/>
    <property type="project" value="UniProtKB-KW"/>
</dbReference>
<dbReference type="InterPro" id="IPR050527">
    <property type="entry name" value="Snail/Krueppel_Znf"/>
</dbReference>
<feature type="domain" description="C2H2-type" evidence="13">
    <location>
        <begin position="151"/>
        <end position="179"/>
    </location>
</feature>
<dbReference type="InterPro" id="IPR036236">
    <property type="entry name" value="Znf_C2H2_sf"/>
</dbReference>
<feature type="compositionally biased region" description="Basic and acidic residues" evidence="12">
    <location>
        <begin position="104"/>
        <end position="132"/>
    </location>
</feature>
<evidence type="ECO:0000256" key="10">
    <source>
        <dbReference type="ARBA" id="ARBA00023242"/>
    </source>
</evidence>
<comment type="similarity">
    <text evidence="2">Belongs to the krueppel C2H2-type zinc-finger protein family.</text>
</comment>
<reference evidence="14" key="1">
    <citation type="submission" date="2021-01" db="EMBL/GenBank/DDBJ databases">
        <authorList>
            <person name="Corre E."/>
            <person name="Pelletier E."/>
            <person name="Niang G."/>
            <person name="Scheremetjew M."/>
            <person name="Finn R."/>
            <person name="Kale V."/>
            <person name="Holt S."/>
            <person name="Cochrane G."/>
            <person name="Meng A."/>
            <person name="Brown T."/>
            <person name="Cohen L."/>
        </authorList>
    </citation>
    <scope>NUCLEOTIDE SEQUENCE</scope>
    <source>
        <strain evidence="14">SAG 36.94</strain>
    </source>
</reference>
<keyword evidence="7" id="KW-0805">Transcription regulation</keyword>
<dbReference type="GO" id="GO:0000981">
    <property type="term" value="F:DNA-binding transcription factor activity, RNA polymerase II-specific"/>
    <property type="evidence" value="ECO:0007669"/>
    <property type="project" value="TreeGrafter"/>
</dbReference>
<dbReference type="EMBL" id="HBGH01002773">
    <property type="protein sequence ID" value="CAD9226915.1"/>
    <property type="molecule type" value="Transcribed_RNA"/>
</dbReference>
<evidence type="ECO:0000256" key="2">
    <source>
        <dbReference type="ARBA" id="ARBA00006991"/>
    </source>
</evidence>
<evidence type="ECO:0000256" key="4">
    <source>
        <dbReference type="ARBA" id="ARBA00022737"/>
    </source>
</evidence>
<dbReference type="PROSITE" id="PS00028">
    <property type="entry name" value="ZINC_FINGER_C2H2_1"/>
    <property type="match status" value="1"/>
</dbReference>
<keyword evidence="5 11" id="KW-0863">Zinc-finger</keyword>
<evidence type="ECO:0000259" key="13">
    <source>
        <dbReference type="PROSITE" id="PS50157"/>
    </source>
</evidence>
<evidence type="ECO:0000313" key="14">
    <source>
        <dbReference type="EMBL" id="CAD9226915.1"/>
    </source>
</evidence>
<evidence type="ECO:0000256" key="1">
    <source>
        <dbReference type="ARBA" id="ARBA00004123"/>
    </source>
</evidence>
<keyword evidence="8" id="KW-0238">DNA-binding</keyword>
<dbReference type="SUPFAM" id="SSF57667">
    <property type="entry name" value="beta-beta-alpha zinc fingers"/>
    <property type="match status" value="1"/>
</dbReference>
<dbReference type="PROSITE" id="PS50157">
    <property type="entry name" value="ZINC_FINGER_C2H2_2"/>
    <property type="match status" value="1"/>
</dbReference>
<evidence type="ECO:0000256" key="9">
    <source>
        <dbReference type="ARBA" id="ARBA00023163"/>
    </source>
</evidence>
<keyword evidence="6" id="KW-0862">Zinc</keyword>
<accession>A0A7S1XBS7</accession>
<evidence type="ECO:0000256" key="5">
    <source>
        <dbReference type="ARBA" id="ARBA00022771"/>
    </source>
</evidence>
<feature type="region of interest" description="Disordered" evidence="12">
    <location>
        <begin position="97"/>
        <end position="151"/>
    </location>
</feature>
<dbReference type="SMART" id="SM00355">
    <property type="entry name" value="ZnF_C2H2"/>
    <property type="match status" value="2"/>
</dbReference>
<evidence type="ECO:0000256" key="7">
    <source>
        <dbReference type="ARBA" id="ARBA00023015"/>
    </source>
</evidence>
<organism evidence="14">
    <name type="scientific">Compsopogon caeruleus</name>
    <dbReference type="NCBI Taxonomy" id="31354"/>
    <lineage>
        <taxon>Eukaryota</taxon>
        <taxon>Rhodophyta</taxon>
        <taxon>Compsopogonophyceae</taxon>
        <taxon>Compsopogonales</taxon>
        <taxon>Compsopogonaceae</taxon>
        <taxon>Compsopogon</taxon>
    </lineage>
</organism>
<keyword evidence="9" id="KW-0804">Transcription</keyword>
<dbReference type="Gene3D" id="3.30.160.60">
    <property type="entry name" value="Classic Zinc Finger"/>
    <property type="match status" value="2"/>
</dbReference>
<keyword evidence="4" id="KW-0677">Repeat</keyword>
<dbReference type="Pfam" id="PF00096">
    <property type="entry name" value="zf-C2H2"/>
    <property type="match status" value="1"/>
</dbReference>
<protein>
    <recommendedName>
        <fullName evidence="13">C2H2-type domain-containing protein</fullName>
    </recommendedName>
</protein>
<proteinExistence type="inferred from homology"/>
<comment type="subcellular location">
    <subcellularLocation>
        <location evidence="1">Nucleus</location>
    </subcellularLocation>
</comment>
<dbReference type="PANTHER" id="PTHR24388">
    <property type="entry name" value="ZINC FINGER PROTEIN"/>
    <property type="match status" value="1"/>
</dbReference>
<evidence type="ECO:0000256" key="3">
    <source>
        <dbReference type="ARBA" id="ARBA00022723"/>
    </source>
</evidence>
<dbReference type="AlphaFoldDB" id="A0A7S1XBS7"/>
<keyword evidence="10" id="KW-0539">Nucleus</keyword>
<evidence type="ECO:0000256" key="12">
    <source>
        <dbReference type="SAM" id="MobiDB-lite"/>
    </source>
</evidence>